<organism evidence="1">
    <name type="scientific">Inoviridae sp. ct0MH15</name>
    <dbReference type="NCBI Taxonomy" id="2825775"/>
    <lineage>
        <taxon>Viruses</taxon>
        <taxon>Monodnaviria</taxon>
        <taxon>Loebvirae</taxon>
        <taxon>Hofneiviricota</taxon>
        <taxon>Faserviricetes</taxon>
        <taxon>Tubulavirales</taxon>
        <taxon>Inoviridae</taxon>
    </lineage>
</organism>
<evidence type="ECO:0000313" key="1">
    <source>
        <dbReference type="EMBL" id="DAG05502.1"/>
    </source>
</evidence>
<reference evidence="1" key="1">
    <citation type="journal article" date="2021" name="Proc. Natl. Acad. Sci. U.S.A.">
        <title>A Catalog of Tens of Thousands of Viruses from Human Metagenomes Reveals Hidden Associations with Chronic Diseases.</title>
        <authorList>
            <person name="Tisza M.J."/>
            <person name="Buck C.B."/>
        </authorList>
    </citation>
    <scope>NUCLEOTIDE SEQUENCE</scope>
    <source>
        <strain evidence="1">Ct0MH15</strain>
    </source>
</reference>
<proteinExistence type="predicted"/>
<name>A0A8S5VFP7_9VIRU</name>
<sequence length="42" mass="5019">MRMMFRRSRSLIFMVAKGRVAVKTLAFILRVAVHYAHINDRR</sequence>
<accession>A0A8S5VFP7</accession>
<dbReference type="EMBL" id="BK016260">
    <property type="protein sequence ID" value="DAG05502.1"/>
    <property type="molecule type" value="Genomic_DNA"/>
</dbReference>
<protein>
    <submittedName>
        <fullName evidence="1">Uncharacterized protein</fullName>
    </submittedName>
</protein>